<name>A0A4U9FES3_GIBZA</name>
<evidence type="ECO:0000313" key="1">
    <source>
        <dbReference type="EMBL" id="CAG2010462.1"/>
    </source>
</evidence>
<reference evidence="1" key="2">
    <citation type="submission" date="2021-03" db="EMBL/GenBank/DDBJ databases">
        <authorList>
            <person name="Alouane T."/>
            <person name="Langin T."/>
            <person name="Bonhomme L."/>
        </authorList>
    </citation>
    <scope>NUCLEOTIDE SEQUENCE</scope>
    <source>
        <strain evidence="1">MDC_Fg202</strain>
    </source>
</reference>
<sequence>MSSKRDDTEKCLYLRAQYHDTVYKAGREMSARSMLMAGGGRFERDKGEKERERWILNNDDVGKAIDM</sequence>
<evidence type="ECO:0000313" key="2">
    <source>
        <dbReference type="EMBL" id="VIO61023.1"/>
    </source>
</evidence>
<organism evidence="1 3">
    <name type="scientific">Gibberella zeae</name>
    <name type="common">Wheat head blight fungus</name>
    <name type="synonym">Fusarium graminearum</name>
    <dbReference type="NCBI Taxonomy" id="5518"/>
    <lineage>
        <taxon>Eukaryota</taxon>
        <taxon>Fungi</taxon>
        <taxon>Dikarya</taxon>
        <taxon>Ascomycota</taxon>
        <taxon>Pezizomycotina</taxon>
        <taxon>Sordariomycetes</taxon>
        <taxon>Hypocreomycetidae</taxon>
        <taxon>Hypocreales</taxon>
        <taxon>Nectriaceae</taxon>
        <taxon>Fusarium</taxon>
    </lineage>
</organism>
<reference evidence="2" key="1">
    <citation type="submission" date="2019-04" db="EMBL/GenBank/DDBJ databases">
        <authorList>
            <person name="Melise S."/>
            <person name="Noan J."/>
            <person name="Okalmin O."/>
        </authorList>
    </citation>
    <scope>NUCLEOTIDE SEQUENCE</scope>
    <source>
        <strain evidence="2">FN9</strain>
    </source>
</reference>
<dbReference type="EMBL" id="CAAKMV010000150">
    <property type="protein sequence ID" value="VIO61023.1"/>
    <property type="molecule type" value="Genomic_DNA"/>
</dbReference>
<gene>
    <name evidence="2" type="ORF">FUG_LOCUS425954</name>
    <name evidence="1" type="ORF">MDCFG202_LOCUS594720</name>
</gene>
<accession>A0A4U9FES3</accession>
<proteinExistence type="predicted"/>
<evidence type="ECO:0000313" key="3">
    <source>
        <dbReference type="Proteomes" id="UP000746612"/>
    </source>
</evidence>
<dbReference type="Proteomes" id="UP000746612">
    <property type="component" value="Unassembled WGS sequence"/>
</dbReference>
<protein>
    <submittedName>
        <fullName evidence="1">Uncharacterized protein</fullName>
    </submittedName>
</protein>
<dbReference type="AlphaFoldDB" id="A0A4U9FES3"/>
<dbReference type="EMBL" id="CAJPIJ010000219">
    <property type="protein sequence ID" value="CAG2010462.1"/>
    <property type="molecule type" value="Genomic_DNA"/>
</dbReference>